<dbReference type="Gene3D" id="3.30.750.24">
    <property type="entry name" value="STAS domain"/>
    <property type="match status" value="1"/>
</dbReference>
<dbReference type="AlphaFoldDB" id="A0A3A9K717"/>
<protein>
    <submittedName>
        <fullName evidence="2">Anti-anti-sigma factor</fullName>
    </submittedName>
</protein>
<gene>
    <name evidence="2" type="ORF">CR203_05885</name>
</gene>
<dbReference type="SUPFAM" id="SSF111126">
    <property type="entry name" value="Ligand-binding domain in the NO signalling and Golgi transport"/>
    <property type="match status" value="1"/>
</dbReference>
<dbReference type="Proteomes" id="UP000281498">
    <property type="component" value="Unassembled WGS sequence"/>
</dbReference>
<dbReference type="RefSeq" id="WP_110938367.1">
    <property type="nucleotide sequence ID" value="NZ_KZ614147.1"/>
</dbReference>
<dbReference type="PANTHER" id="PTHR33745">
    <property type="entry name" value="RSBT ANTAGONIST PROTEIN RSBS-RELATED"/>
    <property type="match status" value="1"/>
</dbReference>
<proteinExistence type="predicted"/>
<evidence type="ECO:0000259" key="1">
    <source>
        <dbReference type="PROSITE" id="PS50801"/>
    </source>
</evidence>
<dbReference type="InterPro" id="IPR051932">
    <property type="entry name" value="Bact_StressResp_Reg"/>
</dbReference>
<dbReference type="CDD" id="cd07041">
    <property type="entry name" value="STAS_RsbR_RsbS_like"/>
    <property type="match status" value="1"/>
</dbReference>
<comment type="caution">
    <text evidence="2">The sequence shown here is derived from an EMBL/GenBank/DDBJ whole genome shotgun (WGS) entry which is preliminary data.</text>
</comment>
<reference evidence="2 3" key="1">
    <citation type="submission" date="2017-10" db="EMBL/GenBank/DDBJ databases">
        <title>Bacillus sp. nov., a halophilic bacterium isolated from a Keqin Lake.</title>
        <authorList>
            <person name="Wang H."/>
        </authorList>
    </citation>
    <scope>NUCLEOTIDE SEQUENCE [LARGE SCALE GENOMIC DNA]</scope>
    <source>
        <strain evidence="2 3">KCTC 13187</strain>
    </source>
</reference>
<dbReference type="InterPro" id="IPR036513">
    <property type="entry name" value="STAS_dom_sf"/>
</dbReference>
<sequence length="343" mass="38671">MSDYEETDLPKIEVNDMPFEWVTEKGTFRYLGEDVVLFWIDTAMKSFLETIQEVSGEEAADVVLETTGFRMGTDVSNFYKQTDINEIFDILPKIYGSAGWGKVTIKEVSLENKTAVIQVEDSWENKIIKKQGKKKPNLFLPGHWAGVLSGLFHENIWYNISKSQAMGDDYDEYTLGPSSVTPAVNMHDLARNEEQAHILKLEEMVDERTKELTDLIQEISSPIIPVLDDIVVIPLLGRYDENRANELLDKTLERLPKFQAKYLILDLTGLDGDANEHSLSLIQGLTSTTSLLGTDTILVGISPDLSMKMTQGGFTLRDNNFHCFSTLKHAILFALSQEGRQIP</sequence>
<dbReference type="EMBL" id="PDOE01000002">
    <property type="protein sequence ID" value="RKL68029.1"/>
    <property type="molecule type" value="Genomic_DNA"/>
</dbReference>
<name>A0A3A9K717_9BACI</name>
<accession>A0A3A9K717</accession>
<organism evidence="2 3">
    <name type="scientific">Salipaludibacillus neizhouensis</name>
    <dbReference type="NCBI Taxonomy" id="885475"/>
    <lineage>
        <taxon>Bacteria</taxon>
        <taxon>Bacillati</taxon>
        <taxon>Bacillota</taxon>
        <taxon>Bacilli</taxon>
        <taxon>Bacillales</taxon>
        <taxon>Bacillaceae</taxon>
    </lineage>
</organism>
<evidence type="ECO:0000313" key="2">
    <source>
        <dbReference type="EMBL" id="RKL68029.1"/>
    </source>
</evidence>
<dbReference type="PROSITE" id="PS50801">
    <property type="entry name" value="STAS"/>
    <property type="match status" value="1"/>
</dbReference>
<feature type="domain" description="STAS" evidence="1">
    <location>
        <begin position="220"/>
        <end position="334"/>
    </location>
</feature>
<dbReference type="SUPFAM" id="SSF52091">
    <property type="entry name" value="SpoIIaa-like"/>
    <property type="match status" value="1"/>
</dbReference>
<evidence type="ECO:0000313" key="3">
    <source>
        <dbReference type="Proteomes" id="UP000281498"/>
    </source>
</evidence>
<dbReference type="Pfam" id="PF01740">
    <property type="entry name" value="STAS"/>
    <property type="match status" value="1"/>
</dbReference>
<dbReference type="Gene3D" id="3.30.1380.20">
    <property type="entry name" value="Trafficking protein particle complex subunit 3"/>
    <property type="match status" value="1"/>
</dbReference>
<dbReference type="InterPro" id="IPR024096">
    <property type="entry name" value="NO_sig/Golgi_transp_ligand-bd"/>
</dbReference>
<dbReference type="OrthoDB" id="2717092at2"/>
<keyword evidence="3" id="KW-1185">Reference proteome</keyword>
<dbReference type="InterPro" id="IPR002645">
    <property type="entry name" value="STAS_dom"/>
</dbReference>
<dbReference type="PANTHER" id="PTHR33745:SF8">
    <property type="entry name" value="BLUE-LIGHT PHOTORECEPTOR"/>
    <property type="match status" value="1"/>
</dbReference>